<organism evidence="3">
    <name type="scientific">marine metagenome</name>
    <dbReference type="NCBI Taxonomy" id="408172"/>
    <lineage>
        <taxon>unclassified sequences</taxon>
        <taxon>metagenomes</taxon>
        <taxon>ecological metagenomes</taxon>
    </lineage>
</organism>
<evidence type="ECO:0000313" key="3">
    <source>
        <dbReference type="EMBL" id="SVD36508.1"/>
    </source>
</evidence>
<dbReference type="EMBL" id="UINC01146023">
    <property type="protein sequence ID" value="SVD36508.1"/>
    <property type="molecule type" value="Genomic_DNA"/>
</dbReference>
<dbReference type="GO" id="GO:0016616">
    <property type="term" value="F:oxidoreductase activity, acting on the CH-OH group of donors, NAD or NADP as acceptor"/>
    <property type="evidence" value="ECO:0007669"/>
    <property type="project" value="TreeGrafter"/>
</dbReference>
<accession>A0A382US38</accession>
<dbReference type="FunFam" id="3.40.50.720:FF:000084">
    <property type="entry name" value="Short-chain dehydrogenase reductase"/>
    <property type="match status" value="1"/>
</dbReference>
<dbReference type="PRINTS" id="PR00080">
    <property type="entry name" value="SDRFAMILY"/>
</dbReference>
<protein>
    <recommendedName>
        <fullName evidence="4">SDR family oxidoreductase</fullName>
    </recommendedName>
</protein>
<keyword evidence="2" id="KW-0560">Oxidoreductase</keyword>
<dbReference type="PANTHER" id="PTHR42760:SF133">
    <property type="entry name" value="3-OXOACYL-[ACYL-CARRIER-PROTEIN] REDUCTASE"/>
    <property type="match status" value="1"/>
</dbReference>
<comment type="similarity">
    <text evidence="1">Belongs to the short-chain dehydrogenases/reductases (SDR) family.</text>
</comment>
<dbReference type="InterPro" id="IPR036291">
    <property type="entry name" value="NAD(P)-bd_dom_sf"/>
</dbReference>
<dbReference type="GO" id="GO:0006633">
    <property type="term" value="P:fatty acid biosynthetic process"/>
    <property type="evidence" value="ECO:0007669"/>
    <property type="project" value="TreeGrafter"/>
</dbReference>
<dbReference type="InterPro" id="IPR002347">
    <property type="entry name" value="SDR_fam"/>
</dbReference>
<dbReference type="AlphaFoldDB" id="A0A382US38"/>
<dbReference type="PANTHER" id="PTHR42760">
    <property type="entry name" value="SHORT-CHAIN DEHYDROGENASES/REDUCTASES FAMILY MEMBER"/>
    <property type="match status" value="1"/>
</dbReference>
<gene>
    <name evidence="3" type="ORF">METZ01_LOCUS389362</name>
</gene>
<reference evidence="3" key="1">
    <citation type="submission" date="2018-05" db="EMBL/GenBank/DDBJ databases">
        <authorList>
            <person name="Lanie J.A."/>
            <person name="Ng W.-L."/>
            <person name="Kazmierczak K.M."/>
            <person name="Andrzejewski T.M."/>
            <person name="Davidsen T.M."/>
            <person name="Wayne K.J."/>
            <person name="Tettelin H."/>
            <person name="Glass J.I."/>
            <person name="Rusch D."/>
            <person name="Podicherti R."/>
            <person name="Tsui H.-C.T."/>
            <person name="Winkler M.E."/>
        </authorList>
    </citation>
    <scope>NUCLEOTIDE SEQUENCE</scope>
</reference>
<sequence length="237" mass="25625">MRTALVTGANSGIGFAVVTRLLAEGHKVIAHIRENLGDLEGIQDGSQLEILRGDLSDIESVSQMTSDPKIQGIDILVNNAGTYCFRDDFESIAVEEVEHLLRVNVIAPLILCQAVIPIMIERGWGRIVNVSSVSVSHGGAARTIDYTFSKAALESMTWTLSKSLAPKNVLINAIRVGVTDTKIHQLNPIKNLEDRIRTIPIGRMADPGEIAETIFFLCSDRASFISGTVLEATGGET</sequence>
<evidence type="ECO:0000256" key="1">
    <source>
        <dbReference type="ARBA" id="ARBA00006484"/>
    </source>
</evidence>
<evidence type="ECO:0000256" key="2">
    <source>
        <dbReference type="ARBA" id="ARBA00023002"/>
    </source>
</evidence>
<name>A0A382US38_9ZZZZ</name>
<dbReference type="Gene3D" id="3.40.50.720">
    <property type="entry name" value="NAD(P)-binding Rossmann-like Domain"/>
    <property type="match status" value="1"/>
</dbReference>
<dbReference type="PRINTS" id="PR00081">
    <property type="entry name" value="GDHRDH"/>
</dbReference>
<evidence type="ECO:0008006" key="4">
    <source>
        <dbReference type="Google" id="ProtNLM"/>
    </source>
</evidence>
<proteinExistence type="inferred from homology"/>
<dbReference type="SUPFAM" id="SSF51735">
    <property type="entry name" value="NAD(P)-binding Rossmann-fold domains"/>
    <property type="match status" value="1"/>
</dbReference>
<dbReference type="CDD" id="cd05233">
    <property type="entry name" value="SDR_c"/>
    <property type="match status" value="1"/>
</dbReference>
<dbReference type="Pfam" id="PF13561">
    <property type="entry name" value="adh_short_C2"/>
    <property type="match status" value="1"/>
</dbReference>
<dbReference type="GO" id="GO:0048038">
    <property type="term" value="F:quinone binding"/>
    <property type="evidence" value="ECO:0007669"/>
    <property type="project" value="TreeGrafter"/>
</dbReference>